<comment type="caution">
    <text evidence="5">The sequence shown here is derived from an EMBL/GenBank/DDBJ whole genome shotgun (WGS) entry which is preliminary data.</text>
</comment>
<evidence type="ECO:0000313" key="6">
    <source>
        <dbReference type="Proteomes" id="UP000614811"/>
    </source>
</evidence>
<accession>A0A918S1I4</accession>
<evidence type="ECO:0008006" key="7">
    <source>
        <dbReference type="Google" id="ProtNLM"/>
    </source>
</evidence>
<evidence type="ECO:0000313" key="5">
    <source>
        <dbReference type="EMBL" id="GHA19918.1"/>
    </source>
</evidence>
<protein>
    <recommendedName>
        <fullName evidence="7">Penicillinase repressor</fullName>
    </recommendedName>
</protein>
<keyword evidence="2" id="KW-0805">Transcription regulation</keyword>
<dbReference type="Proteomes" id="UP000614811">
    <property type="component" value="Unassembled WGS sequence"/>
</dbReference>
<reference evidence="5" key="2">
    <citation type="submission" date="2020-09" db="EMBL/GenBank/DDBJ databases">
        <authorList>
            <person name="Sun Q."/>
            <person name="Kim S."/>
        </authorList>
    </citation>
    <scope>NUCLEOTIDE SEQUENCE</scope>
    <source>
        <strain evidence="5">KCTC 12711</strain>
    </source>
</reference>
<gene>
    <name evidence="5" type="ORF">GCM10008090_32120</name>
</gene>
<comment type="similarity">
    <text evidence="1">Belongs to the BlaI transcriptional regulatory family.</text>
</comment>
<dbReference type="InterPro" id="IPR036390">
    <property type="entry name" value="WH_DNA-bd_sf"/>
</dbReference>
<dbReference type="GO" id="GO:0003677">
    <property type="term" value="F:DNA binding"/>
    <property type="evidence" value="ECO:0007669"/>
    <property type="project" value="UniProtKB-KW"/>
</dbReference>
<evidence type="ECO:0000256" key="3">
    <source>
        <dbReference type="ARBA" id="ARBA00023125"/>
    </source>
</evidence>
<evidence type="ECO:0000256" key="4">
    <source>
        <dbReference type="ARBA" id="ARBA00023163"/>
    </source>
</evidence>
<dbReference type="EMBL" id="BMXA01000008">
    <property type="protein sequence ID" value="GHA19918.1"/>
    <property type="molecule type" value="Genomic_DNA"/>
</dbReference>
<reference evidence="5" key="1">
    <citation type="journal article" date="2014" name="Int. J. Syst. Evol. Microbiol.">
        <title>Complete genome sequence of Corynebacterium casei LMG S-19264T (=DSM 44701T), isolated from a smear-ripened cheese.</title>
        <authorList>
            <consortium name="US DOE Joint Genome Institute (JGI-PGF)"/>
            <person name="Walter F."/>
            <person name="Albersmeier A."/>
            <person name="Kalinowski J."/>
            <person name="Ruckert C."/>
        </authorList>
    </citation>
    <scope>NUCLEOTIDE SEQUENCE</scope>
    <source>
        <strain evidence="5">KCTC 12711</strain>
    </source>
</reference>
<dbReference type="InterPro" id="IPR036388">
    <property type="entry name" value="WH-like_DNA-bd_sf"/>
</dbReference>
<dbReference type="SUPFAM" id="SSF46785">
    <property type="entry name" value="Winged helix' DNA-binding domain"/>
    <property type="match status" value="1"/>
</dbReference>
<dbReference type="AlphaFoldDB" id="A0A918S1I4"/>
<keyword evidence="6" id="KW-1185">Reference proteome</keyword>
<organism evidence="5 6">
    <name type="scientific">Arenicella chitinivorans</name>
    <dbReference type="NCBI Taxonomy" id="1329800"/>
    <lineage>
        <taxon>Bacteria</taxon>
        <taxon>Pseudomonadati</taxon>
        <taxon>Pseudomonadota</taxon>
        <taxon>Gammaproteobacteria</taxon>
        <taxon>Arenicellales</taxon>
        <taxon>Arenicellaceae</taxon>
        <taxon>Arenicella</taxon>
    </lineage>
</organism>
<name>A0A918S1I4_9GAMM</name>
<dbReference type="Pfam" id="PF03965">
    <property type="entry name" value="Penicillinase_R"/>
    <property type="match status" value="1"/>
</dbReference>
<evidence type="ECO:0000256" key="2">
    <source>
        <dbReference type="ARBA" id="ARBA00023015"/>
    </source>
</evidence>
<dbReference type="Gene3D" id="1.10.10.10">
    <property type="entry name" value="Winged helix-like DNA-binding domain superfamily/Winged helix DNA-binding domain"/>
    <property type="match status" value="1"/>
</dbReference>
<proteinExistence type="inferred from homology"/>
<evidence type="ECO:0000256" key="1">
    <source>
        <dbReference type="ARBA" id="ARBA00011046"/>
    </source>
</evidence>
<sequence length="132" mass="14790">MSPNGDMKPSSTELTILKHLWRHKAQSLREIHVAIEPELGWTRSSTRKTVERMVDKDLLGLRNVHGLNVYHAKARKIPTLAGMIRDFAADVLGLEGPLPVSNLVKSQVLSQEELLELEAYLENAENAPEDDV</sequence>
<dbReference type="GO" id="GO:0045892">
    <property type="term" value="P:negative regulation of DNA-templated transcription"/>
    <property type="evidence" value="ECO:0007669"/>
    <property type="project" value="InterPro"/>
</dbReference>
<dbReference type="InterPro" id="IPR005650">
    <property type="entry name" value="BlaI_family"/>
</dbReference>
<keyword evidence="3" id="KW-0238">DNA-binding</keyword>
<keyword evidence="4" id="KW-0804">Transcription</keyword>